<evidence type="ECO:0000256" key="6">
    <source>
        <dbReference type="ARBA" id="ARBA00018569"/>
    </source>
</evidence>
<dbReference type="AlphaFoldDB" id="D6X7J9"/>
<keyword evidence="7" id="KW-0520">NAD</keyword>
<dbReference type="GO" id="GO:0003978">
    <property type="term" value="F:UDP-glucose 4-epimerase activity"/>
    <property type="evidence" value="ECO:0007669"/>
    <property type="project" value="UniProtKB-EC"/>
</dbReference>
<dbReference type="Gene3D" id="3.40.50.720">
    <property type="entry name" value="NAD(P)-binding Rossmann-like Domain"/>
    <property type="match status" value="1"/>
</dbReference>
<comment type="cofactor">
    <cofactor evidence="2">
        <name>NAD(+)</name>
        <dbReference type="ChEBI" id="CHEBI:57540"/>
    </cofactor>
</comment>
<feature type="domain" description="NAD-dependent epimerase/dehydratase" evidence="13">
    <location>
        <begin position="96"/>
        <end position="343"/>
    </location>
</feature>
<dbReference type="UniPathway" id="UPA00214"/>
<protein>
    <recommendedName>
        <fullName evidence="6">UDP-glucose 4-epimerase</fullName>
        <ecNumber evidence="5">5.1.3.2</ecNumber>
    </recommendedName>
    <alternativeName>
        <fullName evidence="11">Galactowaldenase</fullName>
    </alternativeName>
    <alternativeName>
        <fullName evidence="10">UDP-galactose 4-epimerase</fullName>
    </alternativeName>
</protein>
<reference evidence="15" key="1">
    <citation type="submission" date="2008-02" db="EMBL/GenBank/DDBJ databases">
        <authorList>
            <consortium name="The Broad Institute Genome Sequencing Platform"/>
            <person name="Fischbach M."/>
            <person name="Ward D."/>
            <person name="Young S."/>
            <person name="Jaffe D."/>
            <person name="Gnerre S."/>
            <person name="Berlin A."/>
            <person name="Heiman D."/>
            <person name="Hepburn T."/>
            <person name="Sykes S."/>
            <person name="Alvarado L."/>
            <person name="Kodira C.D."/>
            <person name="Straight P."/>
            <person name="Clardy J."/>
            <person name="Hung D."/>
            <person name="Kolter R."/>
            <person name="Mekalanos J."/>
            <person name="Walker S."/>
            <person name="Walsh C.T."/>
            <person name="Lander E."/>
            <person name="Galagan J."/>
            <person name="Nusbaum C."/>
            <person name="Birren B."/>
        </authorList>
    </citation>
    <scope>NUCLEOTIDE SEQUENCE [LARGE SCALE GENOMIC DNA]</scope>
    <source>
        <strain evidence="15">ATCC 25486 / DSM 40338 / CBS 914.69 / JCM 4507 / NBRC 13074 / NRRL 2958 / 5647</strain>
    </source>
</reference>
<comment type="pathway">
    <text evidence="3">Carbohydrate metabolism; galactose metabolism.</text>
</comment>
<name>D6X7J9_STRE2</name>
<keyword evidence="9" id="KW-0119">Carbohydrate metabolism</keyword>
<keyword evidence="8" id="KW-0413">Isomerase</keyword>
<sequence>MRMAVDRRTHSLALTVLVHGGSARCTGGGTSAEAIGWTEAGVHRPFTPWRPAEIIIVDPCPALQMAASATVREPGGEGRDRPGPGGPHHRVAVMTWLITGGAGYIGAHVVRAMTAAGERVVVLDDLSAGFPERLPAGVPLVRGSVLDRDVVDRTLAEHRVTGVVHLAAKKQVGESVEQPLMYYRHNVHGLTVLLEAVVAAGVRSFLFSSSAAVYGVPDTGSVPESAACRPINPYGETKLTGEWLVRAAGKAHGLSTACLRYFNVAGAAAPELADVGVFNIIPMFFDRITRQEAPRIFGADYPTPDGTCIRDYIHVADLADAHLAVARRLAGQDGGGDLTVNIGRGVGVSVRELASLVGEITGRRVDPVVEPRRPGDPATAVASVELIGKELGWSASHGVRDMVASAWAGWLARHPEAASHRSSPKL</sequence>
<evidence type="ECO:0000313" key="15">
    <source>
        <dbReference type="Proteomes" id="UP000002805"/>
    </source>
</evidence>
<dbReference type="SUPFAM" id="SSF51735">
    <property type="entry name" value="NAD(P)-binding Rossmann-fold domains"/>
    <property type="match status" value="1"/>
</dbReference>
<evidence type="ECO:0000256" key="5">
    <source>
        <dbReference type="ARBA" id="ARBA00013189"/>
    </source>
</evidence>
<dbReference type="InterPro" id="IPR005886">
    <property type="entry name" value="UDP_G4E"/>
</dbReference>
<dbReference type="NCBIfam" id="TIGR01179">
    <property type="entry name" value="galE"/>
    <property type="match status" value="1"/>
</dbReference>
<dbReference type="EC" id="5.1.3.2" evidence="5"/>
<evidence type="ECO:0000259" key="13">
    <source>
        <dbReference type="Pfam" id="PF01370"/>
    </source>
</evidence>
<accession>D6X7J9</accession>
<dbReference type="PANTHER" id="PTHR43725">
    <property type="entry name" value="UDP-GLUCOSE 4-EPIMERASE"/>
    <property type="match status" value="1"/>
</dbReference>
<dbReference type="HOGENOM" id="CLU_007383_1_10_11"/>
<evidence type="ECO:0000256" key="4">
    <source>
        <dbReference type="ARBA" id="ARBA00007637"/>
    </source>
</evidence>
<organism evidence="14 15">
    <name type="scientific">Streptomyces pristinaespiralis (strain ATCC 25486 / DSM 40338 / CBS 914.69 / JCM 4507 / KCC S-0507 / NBRC 13074 / NRRL 2958 / 5647)</name>
    <dbReference type="NCBI Taxonomy" id="457429"/>
    <lineage>
        <taxon>Bacteria</taxon>
        <taxon>Bacillati</taxon>
        <taxon>Actinomycetota</taxon>
        <taxon>Actinomycetes</taxon>
        <taxon>Kitasatosporales</taxon>
        <taxon>Streptomycetaceae</taxon>
        <taxon>Streptomyces</taxon>
    </lineage>
</organism>
<dbReference type="EMBL" id="CM000950">
    <property type="protein sequence ID" value="EFH30659.1"/>
    <property type="molecule type" value="Genomic_DNA"/>
</dbReference>
<dbReference type="Gene3D" id="3.90.25.10">
    <property type="entry name" value="UDP-galactose 4-epimerase, domain 1"/>
    <property type="match status" value="1"/>
</dbReference>
<dbReference type="GO" id="GO:0033499">
    <property type="term" value="P:galactose catabolic process via UDP-galactose, Leloir pathway"/>
    <property type="evidence" value="ECO:0007669"/>
    <property type="project" value="TreeGrafter"/>
</dbReference>
<evidence type="ECO:0000256" key="9">
    <source>
        <dbReference type="ARBA" id="ARBA00023277"/>
    </source>
</evidence>
<reference evidence="15" key="2">
    <citation type="submission" date="2009-10" db="EMBL/GenBank/DDBJ databases">
        <title>The genome sequence of Streptomyces pristinaespiralis strain ATCC 25486.</title>
        <authorList>
            <consortium name="The Broad Institute Genome Sequencing Platform"/>
            <consortium name="Broad Institute Microbial Sequencing Center"/>
            <person name="Fischbach M."/>
            <person name="Godfrey P."/>
            <person name="Ward D."/>
            <person name="Young S."/>
            <person name="Zeng Q."/>
            <person name="Koehrsen M."/>
            <person name="Alvarado L."/>
            <person name="Berlin A.M."/>
            <person name="Bochicchio J."/>
            <person name="Borenstein D."/>
            <person name="Chapman S.B."/>
            <person name="Chen Z."/>
            <person name="Engels R."/>
            <person name="Freedman E."/>
            <person name="Gellesch M."/>
            <person name="Goldberg J."/>
            <person name="Griggs A."/>
            <person name="Gujja S."/>
            <person name="Heilman E.R."/>
            <person name="Heiman D.I."/>
            <person name="Hepburn T.A."/>
            <person name="Howarth C."/>
            <person name="Jen D."/>
            <person name="Larson L."/>
            <person name="Lewis B."/>
            <person name="Mehta T."/>
            <person name="Park D."/>
            <person name="Pearson M."/>
            <person name="Richards J."/>
            <person name="Roberts A."/>
            <person name="Saif S."/>
            <person name="Shea T.D."/>
            <person name="Shenoy N."/>
            <person name="Sisk P."/>
            <person name="Stolte C."/>
            <person name="Sykes S.N."/>
            <person name="Thomson T."/>
            <person name="Walk T."/>
            <person name="White J."/>
            <person name="Yandava C."/>
            <person name="Straight P."/>
            <person name="Clardy J."/>
            <person name="Hung D."/>
            <person name="Kolter R."/>
            <person name="Mekalanos J."/>
            <person name="Walker S."/>
            <person name="Walsh C.T."/>
            <person name="Wieland-Brown L.C."/>
            <person name="Haas B."/>
            <person name="Nusbaum C."/>
            <person name="Birren B."/>
        </authorList>
    </citation>
    <scope>NUCLEOTIDE SEQUENCE [LARGE SCALE GENOMIC DNA]</scope>
    <source>
        <strain evidence="15">ATCC 25486 / DSM 40338 / CBS 914.69 / JCM 4507 / NBRC 13074 / NRRL 2958 / 5647</strain>
    </source>
</reference>
<dbReference type="InterPro" id="IPR036291">
    <property type="entry name" value="NAD(P)-bd_dom_sf"/>
</dbReference>
<proteinExistence type="inferred from homology"/>
<evidence type="ECO:0000256" key="7">
    <source>
        <dbReference type="ARBA" id="ARBA00023027"/>
    </source>
</evidence>
<evidence type="ECO:0000256" key="11">
    <source>
        <dbReference type="ARBA" id="ARBA00033067"/>
    </source>
</evidence>
<comment type="catalytic activity">
    <reaction evidence="1">
        <text>UDP-alpha-D-glucose = UDP-alpha-D-galactose</text>
        <dbReference type="Rhea" id="RHEA:22168"/>
        <dbReference type="ChEBI" id="CHEBI:58885"/>
        <dbReference type="ChEBI" id="CHEBI:66914"/>
        <dbReference type="EC" id="5.1.3.2"/>
    </reaction>
</comment>
<dbReference type="Pfam" id="PF01370">
    <property type="entry name" value="Epimerase"/>
    <property type="match status" value="1"/>
</dbReference>
<evidence type="ECO:0000313" key="14">
    <source>
        <dbReference type="EMBL" id="EFH30659.1"/>
    </source>
</evidence>
<dbReference type="eggNOG" id="COG1087">
    <property type="taxonomic scope" value="Bacteria"/>
</dbReference>
<dbReference type="PANTHER" id="PTHR43725:SF53">
    <property type="entry name" value="UDP-ARABINOSE 4-EPIMERASE 1"/>
    <property type="match status" value="1"/>
</dbReference>
<gene>
    <name evidence="14" type="ORF">SSDG_05875</name>
</gene>
<evidence type="ECO:0000256" key="1">
    <source>
        <dbReference type="ARBA" id="ARBA00000083"/>
    </source>
</evidence>
<evidence type="ECO:0000256" key="3">
    <source>
        <dbReference type="ARBA" id="ARBA00004947"/>
    </source>
</evidence>
<evidence type="ECO:0000256" key="12">
    <source>
        <dbReference type="SAM" id="MobiDB-lite"/>
    </source>
</evidence>
<comment type="similarity">
    <text evidence="4">Belongs to the NAD(P)-dependent epimerase/dehydratase family.</text>
</comment>
<evidence type="ECO:0000256" key="2">
    <source>
        <dbReference type="ARBA" id="ARBA00001911"/>
    </source>
</evidence>
<dbReference type="Proteomes" id="UP000002805">
    <property type="component" value="Chromosome"/>
</dbReference>
<evidence type="ECO:0000256" key="10">
    <source>
        <dbReference type="ARBA" id="ARBA00031367"/>
    </source>
</evidence>
<keyword evidence="15" id="KW-1185">Reference proteome</keyword>
<dbReference type="InterPro" id="IPR001509">
    <property type="entry name" value="Epimerase_deHydtase"/>
</dbReference>
<feature type="region of interest" description="Disordered" evidence="12">
    <location>
        <begin position="69"/>
        <end position="88"/>
    </location>
</feature>
<evidence type="ECO:0000256" key="8">
    <source>
        <dbReference type="ARBA" id="ARBA00023235"/>
    </source>
</evidence>